<evidence type="ECO:0000313" key="2">
    <source>
        <dbReference type="EMBL" id="MQS35936.1"/>
    </source>
</evidence>
<dbReference type="Proteomes" id="UP000460558">
    <property type="component" value="Unassembled WGS sequence"/>
</dbReference>
<evidence type="ECO:0000256" key="1">
    <source>
        <dbReference type="SAM" id="MobiDB-lite"/>
    </source>
</evidence>
<keyword evidence="3" id="KW-1185">Reference proteome</keyword>
<organism evidence="2 3">
    <name type="scientific">Streptomyces katsurahamanus</name>
    <dbReference type="NCBI Taxonomy" id="2577098"/>
    <lineage>
        <taxon>Bacteria</taxon>
        <taxon>Bacillati</taxon>
        <taxon>Actinomycetota</taxon>
        <taxon>Actinomycetes</taxon>
        <taxon>Kitasatosporales</taxon>
        <taxon>Streptomycetaceae</taxon>
        <taxon>Streptomyces</taxon>
    </lineage>
</organism>
<evidence type="ECO:0000313" key="3">
    <source>
        <dbReference type="Proteomes" id="UP000460558"/>
    </source>
</evidence>
<dbReference type="EMBL" id="VDEQ01000100">
    <property type="protein sequence ID" value="MQS35936.1"/>
    <property type="molecule type" value="Genomic_DNA"/>
</dbReference>
<evidence type="ECO:0008006" key="4">
    <source>
        <dbReference type="Google" id="ProtNLM"/>
    </source>
</evidence>
<feature type="region of interest" description="Disordered" evidence="1">
    <location>
        <begin position="1"/>
        <end position="43"/>
    </location>
</feature>
<proteinExistence type="predicted"/>
<accession>A0ABW9NRZ5</accession>
<gene>
    <name evidence="2" type="ORF">FFZ77_10100</name>
</gene>
<sequence length="740" mass="79519">MSEEPTRGHHQNGSGAPRPAPEEEAAAPGPPGPPERSEQPELGIEDILRALSARTAQPGTTDERLDAERDARSSFSRFAQSRISGERVYGGDHIEVVLGQGSRSVRAYQLPAQDIDLALSAFLPPANYPSILRAAESLRVVLVSGAPGHGKYAVAQRLLLDLHHTTLQCLEPGADLGLLEEKSLHPGHGYLLQDRAPGGAVGALSGFELQRLNTVMRAKGCRLIVTLSDGLGSGDPELDRQTFAVQGPPAPQDVFAKHLQWWLGPGRAGRADELLGAPETAVLHTEPSGANTPLGRVAENARLLSRSSGTPAEAVREVGDQASLRDTQEFEKWFNGLADPQTQCLALATAVFGGEAYETVAALAGSLVRCLQPPPTAAHPDRPRHQAFTATRAARLRQVSATLVSESVASRHGGAPARVVRFLDPSMASRVLRTVWDEYDDLRHELPGWLKKCAGHELATVRTRAAVAVGFLAGLSFDSLRTGVLQPWAGSPLAVQREAAATALVMAAENPELAQPVGDLVHAWADGAAPFRATSARAWSVLRRPGEQHDEAVALLHTLADTDRAEVMEAVCLGVTDSLAGSDHAETRDVLDLLRQWVSTRNPRRRAVGQLAFLFSAADLLEDAPAAAGNATRRRWPRLLALAAHDPVRQRDVARLWDAVLHSRESYTAACQVLTEWARAVDADPSGRRALARLLHASASTPLGRRIVLRHVATWHDTDSRATRTAAHILSHFESEGTAR</sequence>
<protein>
    <recommendedName>
        <fullName evidence="4">ATP-binding protein</fullName>
    </recommendedName>
</protein>
<comment type="caution">
    <text evidence="2">The sequence shown here is derived from an EMBL/GenBank/DDBJ whole genome shotgun (WGS) entry which is preliminary data.</text>
</comment>
<reference evidence="2 3" key="1">
    <citation type="submission" date="2019-06" db="EMBL/GenBank/DDBJ databases">
        <title>Comparative genomics and metabolomics analyses of clavulanic acid producing Streptomyces species provides insight into specialized metabolism and evolution of beta-lactam biosynthetic gene clusters.</title>
        <authorList>
            <person name="Moore M.A."/>
            <person name="Cruz-Morales P."/>
            <person name="Barona Gomez F."/>
            <person name="Kapil T."/>
        </authorList>
    </citation>
    <scope>NUCLEOTIDE SEQUENCE [LARGE SCALE GENOMIC DNA]</scope>
    <source>
        <strain evidence="2 3">T-272</strain>
    </source>
</reference>
<dbReference type="RefSeq" id="WP_153482472.1">
    <property type="nucleotide sequence ID" value="NZ_VDEQ01000100.1"/>
</dbReference>
<name>A0ABW9NRZ5_9ACTN</name>